<proteinExistence type="predicted"/>
<protein>
    <submittedName>
        <fullName evidence="1">Uncharacterized protein</fullName>
    </submittedName>
</protein>
<gene>
    <name evidence="1" type="ORF">EVAR_2540_1</name>
</gene>
<organism evidence="1 2">
    <name type="scientific">Eumeta variegata</name>
    <name type="common">Bagworm moth</name>
    <name type="synonym">Eumeta japonica</name>
    <dbReference type="NCBI Taxonomy" id="151549"/>
    <lineage>
        <taxon>Eukaryota</taxon>
        <taxon>Metazoa</taxon>
        <taxon>Ecdysozoa</taxon>
        <taxon>Arthropoda</taxon>
        <taxon>Hexapoda</taxon>
        <taxon>Insecta</taxon>
        <taxon>Pterygota</taxon>
        <taxon>Neoptera</taxon>
        <taxon>Endopterygota</taxon>
        <taxon>Lepidoptera</taxon>
        <taxon>Glossata</taxon>
        <taxon>Ditrysia</taxon>
        <taxon>Tineoidea</taxon>
        <taxon>Psychidae</taxon>
        <taxon>Oiketicinae</taxon>
        <taxon>Eumeta</taxon>
    </lineage>
</organism>
<name>A0A4C1SNQ1_EUMVA</name>
<reference evidence="1 2" key="1">
    <citation type="journal article" date="2019" name="Commun. Biol.">
        <title>The bagworm genome reveals a unique fibroin gene that provides high tensile strength.</title>
        <authorList>
            <person name="Kono N."/>
            <person name="Nakamura H."/>
            <person name="Ohtoshi R."/>
            <person name="Tomita M."/>
            <person name="Numata K."/>
            <person name="Arakawa K."/>
        </authorList>
    </citation>
    <scope>NUCLEOTIDE SEQUENCE [LARGE SCALE GENOMIC DNA]</scope>
</reference>
<dbReference type="EMBL" id="BGZK01000011">
    <property type="protein sequence ID" value="GBP03853.1"/>
    <property type="molecule type" value="Genomic_DNA"/>
</dbReference>
<comment type="caution">
    <text evidence="1">The sequence shown here is derived from an EMBL/GenBank/DDBJ whole genome shotgun (WGS) entry which is preliminary data.</text>
</comment>
<accession>A0A4C1SNQ1</accession>
<dbReference type="Proteomes" id="UP000299102">
    <property type="component" value="Unassembled WGS sequence"/>
</dbReference>
<dbReference type="AlphaFoldDB" id="A0A4C1SNQ1"/>
<evidence type="ECO:0000313" key="1">
    <source>
        <dbReference type="EMBL" id="GBP03853.1"/>
    </source>
</evidence>
<keyword evidence="2" id="KW-1185">Reference proteome</keyword>
<evidence type="ECO:0000313" key="2">
    <source>
        <dbReference type="Proteomes" id="UP000299102"/>
    </source>
</evidence>
<sequence>MLRKKWEDTSDRDVHVWKEQKSPLISAALGPGLVGFKGNPPLVASGQIDTKISTDTIDKGYLTSTEVLPVLTGVLPEDYEVTIAGRDDDERDNLTKTESSYGRKDGMNNRMEAIYIGYFSDSVGSTQFLLSYIGLWNLSAAHGAWMLQKATVCNAFK</sequence>